<proteinExistence type="predicted"/>
<feature type="domain" description="Beta-lactamase-related" evidence="2">
    <location>
        <begin position="47"/>
        <end position="413"/>
    </location>
</feature>
<dbReference type="EMBL" id="JAHESF010000006">
    <property type="protein sequence ID" value="MBT1696814.1"/>
    <property type="molecule type" value="Genomic_DNA"/>
</dbReference>
<dbReference type="InterPro" id="IPR012338">
    <property type="entry name" value="Beta-lactam/transpept-like"/>
</dbReference>
<keyword evidence="4" id="KW-1185">Reference proteome</keyword>
<dbReference type="Proteomes" id="UP001319200">
    <property type="component" value="Unassembled WGS sequence"/>
</dbReference>
<sequence>MMTTRYKQSILFFLLFLWSATASLAQELPVAKPEAVGLSSERLQRLTNVFQAYADDKKMAGSVILIARHGKVAYFNAFGKKDIESGAAMQNDAIFRIASQSKALVSTAIMMLQEEGKLLIADPVSKYIPEFKETTVAEPKEGGGYNVVKAKRAITIRDLLTHTAGIGYGSGVAADKWKEAGIQGWYFADRDEPIAATIARLAALPMDAHPGEKYVYGYNTDILGVVVEKASGKPLDEFLTTRIFTPLGMKDTYFYLPENKTARLATVYSAFADKPMERAPDAGTMVSQGAYVKGPRKSFSGGAGLLSTATDYAKFLQMFLNGGVANGKRILSRKTVELMTVSHTAKINFRAGEGFGLGFSVCQDLGERGTPGSVGEYGWGGAYGSTYWVDPKEDLVVVYFKQLIPTNGLDDQAKLRALIYQAIAD</sequence>
<dbReference type="RefSeq" id="WP_254162280.1">
    <property type="nucleotide sequence ID" value="NZ_JAHESF010000006.1"/>
</dbReference>
<evidence type="ECO:0000313" key="4">
    <source>
        <dbReference type="Proteomes" id="UP001319200"/>
    </source>
</evidence>
<dbReference type="InterPro" id="IPR001466">
    <property type="entry name" value="Beta-lactam-related"/>
</dbReference>
<dbReference type="Gene3D" id="3.40.710.10">
    <property type="entry name" value="DD-peptidase/beta-lactamase superfamily"/>
    <property type="match status" value="1"/>
</dbReference>
<dbReference type="AlphaFoldDB" id="A0AAP2DJT1"/>
<dbReference type="SUPFAM" id="SSF56601">
    <property type="entry name" value="beta-lactamase/transpeptidase-like"/>
    <property type="match status" value="1"/>
</dbReference>
<name>A0AAP2DJT1_9BACT</name>
<feature type="chain" id="PRO_5042974552" evidence="1">
    <location>
        <begin position="26"/>
        <end position="425"/>
    </location>
</feature>
<dbReference type="PANTHER" id="PTHR43283:SF3">
    <property type="entry name" value="BETA-LACTAMASE FAMILY PROTEIN (AFU_ORTHOLOGUE AFUA_5G07500)"/>
    <property type="match status" value="1"/>
</dbReference>
<evidence type="ECO:0000256" key="1">
    <source>
        <dbReference type="SAM" id="SignalP"/>
    </source>
</evidence>
<dbReference type="InterPro" id="IPR050789">
    <property type="entry name" value="Diverse_Enzym_Activities"/>
</dbReference>
<keyword evidence="1" id="KW-0732">Signal</keyword>
<reference evidence="3 4" key="1">
    <citation type="submission" date="2021-05" db="EMBL/GenBank/DDBJ databases">
        <title>A Polyphasic approach of four new species of the genus Ohtaekwangia: Ohtaekwangia histidinii sp. nov., Ohtaekwangia cretensis sp. nov., Ohtaekwangia indiensis sp. nov., Ohtaekwangia reichenbachii sp. nov. from diverse environment.</title>
        <authorList>
            <person name="Octaviana S."/>
        </authorList>
    </citation>
    <scope>NUCLEOTIDE SEQUENCE [LARGE SCALE GENOMIC DNA]</scope>
    <source>
        <strain evidence="3 4">PWU4</strain>
    </source>
</reference>
<dbReference type="Pfam" id="PF00144">
    <property type="entry name" value="Beta-lactamase"/>
    <property type="match status" value="1"/>
</dbReference>
<gene>
    <name evidence="3" type="ORF">KK083_08020</name>
</gene>
<feature type="signal peptide" evidence="1">
    <location>
        <begin position="1"/>
        <end position="25"/>
    </location>
</feature>
<organism evidence="3 4">
    <name type="scientific">Chryseosolibacter histidini</name>
    <dbReference type="NCBI Taxonomy" id="2782349"/>
    <lineage>
        <taxon>Bacteria</taxon>
        <taxon>Pseudomonadati</taxon>
        <taxon>Bacteroidota</taxon>
        <taxon>Cytophagia</taxon>
        <taxon>Cytophagales</taxon>
        <taxon>Chryseotaleaceae</taxon>
        <taxon>Chryseosolibacter</taxon>
    </lineage>
</organism>
<protein>
    <submittedName>
        <fullName evidence="3">Beta-lactamase family protein</fullName>
    </submittedName>
</protein>
<accession>A0AAP2DJT1</accession>
<dbReference type="PANTHER" id="PTHR43283">
    <property type="entry name" value="BETA-LACTAMASE-RELATED"/>
    <property type="match status" value="1"/>
</dbReference>
<evidence type="ECO:0000259" key="2">
    <source>
        <dbReference type="Pfam" id="PF00144"/>
    </source>
</evidence>
<comment type="caution">
    <text evidence="3">The sequence shown here is derived from an EMBL/GenBank/DDBJ whole genome shotgun (WGS) entry which is preliminary data.</text>
</comment>
<evidence type="ECO:0000313" key="3">
    <source>
        <dbReference type="EMBL" id="MBT1696814.1"/>
    </source>
</evidence>